<proteinExistence type="predicted"/>
<reference evidence="1" key="1">
    <citation type="journal article" date="2019" name="Sci. Rep.">
        <title>Draft genome of Tanacetum cinerariifolium, the natural source of mosquito coil.</title>
        <authorList>
            <person name="Yamashiro T."/>
            <person name="Shiraishi A."/>
            <person name="Satake H."/>
            <person name="Nakayama K."/>
        </authorList>
    </citation>
    <scope>NUCLEOTIDE SEQUENCE</scope>
</reference>
<comment type="caution">
    <text evidence="1">The sequence shown here is derived from an EMBL/GenBank/DDBJ whole genome shotgun (WGS) entry which is preliminary data.</text>
</comment>
<sequence length="67" mass="7276">RARGVLKQSMTVSKHINHEITGASPSIFQMIRCMSSSKVFVGGLAWATDDVSLREAFSGYGNVQEGM</sequence>
<dbReference type="GO" id="GO:0003676">
    <property type="term" value="F:nucleic acid binding"/>
    <property type="evidence" value="ECO:0007669"/>
    <property type="project" value="InterPro"/>
</dbReference>
<evidence type="ECO:0000313" key="1">
    <source>
        <dbReference type="EMBL" id="GFD52471.1"/>
    </source>
</evidence>
<dbReference type="AlphaFoldDB" id="A0A699X5Q4"/>
<name>A0A699X5Q4_TANCI</name>
<accession>A0A699X5Q4</accession>
<dbReference type="EMBL" id="BKCJ011782651">
    <property type="protein sequence ID" value="GFD52471.1"/>
    <property type="molecule type" value="Genomic_DNA"/>
</dbReference>
<dbReference type="Gene3D" id="3.30.70.330">
    <property type="match status" value="1"/>
</dbReference>
<dbReference type="InterPro" id="IPR035979">
    <property type="entry name" value="RBD_domain_sf"/>
</dbReference>
<feature type="non-terminal residue" evidence="1">
    <location>
        <position position="1"/>
    </location>
</feature>
<protein>
    <submittedName>
        <fullName evidence="1">Glycine-rich RNA-binding protein 2, mitochondrial-like</fullName>
    </submittedName>
</protein>
<gene>
    <name evidence="1" type="ORF">Tci_924440</name>
</gene>
<dbReference type="SUPFAM" id="SSF54928">
    <property type="entry name" value="RNA-binding domain, RBD"/>
    <property type="match status" value="1"/>
</dbReference>
<organism evidence="1">
    <name type="scientific">Tanacetum cinerariifolium</name>
    <name type="common">Dalmatian daisy</name>
    <name type="synonym">Chrysanthemum cinerariifolium</name>
    <dbReference type="NCBI Taxonomy" id="118510"/>
    <lineage>
        <taxon>Eukaryota</taxon>
        <taxon>Viridiplantae</taxon>
        <taxon>Streptophyta</taxon>
        <taxon>Embryophyta</taxon>
        <taxon>Tracheophyta</taxon>
        <taxon>Spermatophyta</taxon>
        <taxon>Magnoliopsida</taxon>
        <taxon>eudicotyledons</taxon>
        <taxon>Gunneridae</taxon>
        <taxon>Pentapetalae</taxon>
        <taxon>asterids</taxon>
        <taxon>campanulids</taxon>
        <taxon>Asterales</taxon>
        <taxon>Asteraceae</taxon>
        <taxon>Asteroideae</taxon>
        <taxon>Anthemideae</taxon>
        <taxon>Anthemidinae</taxon>
        <taxon>Tanacetum</taxon>
    </lineage>
</organism>
<dbReference type="InterPro" id="IPR012677">
    <property type="entry name" value="Nucleotide-bd_a/b_plait_sf"/>
</dbReference>